<gene>
    <name evidence="4" type="ORF">GGR31_001037</name>
</gene>
<accession>A0ABU1K481</accession>
<dbReference type="Pfam" id="PF19081">
    <property type="entry name" value="Ig_7"/>
    <property type="match status" value="1"/>
</dbReference>
<evidence type="ECO:0000313" key="4">
    <source>
        <dbReference type="EMBL" id="MDR6300406.1"/>
    </source>
</evidence>
<feature type="domain" description="Ig-like" evidence="3">
    <location>
        <begin position="9"/>
        <end position="73"/>
    </location>
</feature>
<reference evidence="4 5" key="1">
    <citation type="submission" date="2023-07" db="EMBL/GenBank/DDBJ databases">
        <title>Genomic Encyclopedia of Type Strains, Phase IV (KMG-IV): sequencing the most valuable type-strain genomes for metagenomic binning, comparative biology and taxonomic classification.</title>
        <authorList>
            <person name="Goeker M."/>
        </authorList>
    </citation>
    <scope>NUCLEOTIDE SEQUENCE [LARGE SCALE GENOMIC DNA]</scope>
    <source>
        <strain evidence="4 5">DSM 102814</strain>
    </source>
</reference>
<dbReference type="InterPro" id="IPR044023">
    <property type="entry name" value="Ig_7"/>
</dbReference>
<sequence>MAQCTDPVITSTSGPGSICVGEIATLSVTHDGQEVKWYDAATGGNEIGMGSPFTTPTLTSDASYWAEAINYGSATVNSARSAPAGNGQYSIDNSGCGLVINVTQNFTLNSFEVYHDGAAGSTTVELRDGSGAVVDSHTFNVPAGSGTTPHVIPVDFDLQANETYWIIQTIDFKMVRELGNSLPNNYYPLSIDNVGSITSAILNGNPGSQNYYYFYNWEITTETECYSSRVEEAIIVTDPAMPVGNNSQTFESGETLADLDVTGQNLQWYSDSDGTTPLPDTTELVDGTTYYVSQTTDGCESELLDIIVTETLGVSDSSLQNLSIFPTTVENTIYIENNYLISTVEVYNILGKKFIQKEINASKTSEDVSQLSSGIYLVKISTDGGSKTLKIIKK</sequence>
<dbReference type="Proteomes" id="UP001257659">
    <property type="component" value="Unassembled WGS sequence"/>
</dbReference>
<evidence type="ECO:0008006" key="6">
    <source>
        <dbReference type="Google" id="ProtNLM"/>
    </source>
</evidence>
<protein>
    <recommendedName>
        <fullName evidence="6">Secretion system C-terminal sorting domain-containing protein</fullName>
    </recommendedName>
</protein>
<feature type="domain" description="Secretion system C-terminal sorting" evidence="2">
    <location>
        <begin position="324"/>
        <end position="392"/>
    </location>
</feature>
<dbReference type="EMBL" id="JAVDQA010000002">
    <property type="protein sequence ID" value="MDR6300406.1"/>
    <property type="molecule type" value="Genomic_DNA"/>
</dbReference>
<proteinExistence type="predicted"/>
<evidence type="ECO:0000259" key="3">
    <source>
        <dbReference type="Pfam" id="PF19081"/>
    </source>
</evidence>
<keyword evidence="5" id="KW-1185">Reference proteome</keyword>
<dbReference type="RefSeq" id="WP_309727316.1">
    <property type="nucleotide sequence ID" value="NZ_JAVDQA010000002.1"/>
</dbReference>
<dbReference type="Pfam" id="PF18962">
    <property type="entry name" value="Por_Secre_tail"/>
    <property type="match status" value="1"/>
</dbReference>
<evidence type="ECO:0000256" key="1">
    <source>
        <dbReference type="ARBA" id="ARBA00022729"/>
    </source>
</evidence>
<evidence type="ECO:0000313" key="5">
    <source>
        <dbReference type="Proteomes" id="UP001257659"/>
    </source>
</evidence>
<name>A0ABU1K481_9FLAO</name>
<keyword evidence="1" id="KW-0732">Signal</keyword>
<organism evidence="4 5">
    <name type="scientific">Mesonia maritima</name>
    <dbReference type="NCBI Taxonomy" id="1793873"/>
    <lineage>
        <taxon>Bacteria</taxon>
        <taxon>Pseudomonadati</taxon>
        <taxon>Bacteroidota</taxon>
        <taxon>Flavobacteriia</taxon>
        <taxon>Flavobacteriales</taxon>
        <taxon>Flavobacteriaceae</taxon>
        <taxon>Mesonia</taxon>
    </lineage>
</organism>
<dbReference type="NCBIfam" id="TIGR04183">
    <property type="entry name" value="Por_Secre_tail"/>
    <property type="match status" value="1"/>
</dbReference>
<comment type="caution">
    <text evidence="4">The sequence shown here is derived from an EMBL/GenBank/DDBJ whole genome shotgun (WGS) entry which is preliminary data.</text>
</comment>
<evidence type="ECO:0000259" key="2">
    <source>
        <dbReference type="Pfam" id="PF18962"/>
    </source>
</evidence>
<dbReference type="InterPro" id="IPR026444">
    <property type="entry name" value="Secre_tail"/>
</dbReference>